<keyword evidence="3" id="KW-1185">Reference proteome</keyword>
<reference evidence="2" key="1">
    <citation type="submission" date="2021-06" db="EMBL/GenBank/DDBJ databases">
        <authorList>
            <person name="Hodson N. C."/>
            <person name="Mongue J. A."/>
            <person name="Jaron S. K."/>
        </authorList>
    </citation>
    <scope>NUCLEOTIDE SEQUENCE</scope>
</reference>
<feature type="non-terminal residue" evidence="2">
    <location>
        <position position="31"/>
    </location>
</feature>
<comment type="caution">
    <text evidence="2">The sequence shown here is derived from an EMBL/GenBank/DDBJ whole genome shotgun (WGS) entry which is preliminary data.</text>
</comment>
<accession>A0A8J2K3X4</accession>
<dbReference type="OrthoDB" id="5954824at2759"/>
<gene>
    <name evidence="2" type="ORF">AFUS01_LOCUS20939</name>
</gene>
<dbReference type="EMBL" id="CAJVCH010231078">
    <property type="protein sequence ID" value="CAG7732420.1"/>
    <property type="molecule type" value="Genomic_DNA"/>
</dbReference>
<feature type="region of interest" description="Disordered" evidence="1">
    <location>
        <begin position="1"/>
        <end position="31"/>
    </location>
</feature>
<evidence type="ECO:0000313" key="3">
    <source>
        <dbReference type="Proteomes" id="UP000708208"/>
    </source>
</evidence>
<evidence type="ECO:0000313" key="2">
    <source>
        <dbReference type="EMBL" id="CAG7732420.1"/>
    </source>
</evidence>
<name>A0A8J2K3X4_9HEXA</name>
<protein>
    <submittedName>
        <fullName evidence="2">Uncharacterized protein</fullName>
    </submittedName>
</protein>
<evidence type="ECO:0000256" key="1">
    <source>
        <dbReference type="SAM" id="MobiDB-lite"/>
    </source>
</evidence>
<organism evidence="2 3">
    <name type="scientific">Allacma fusca</name>
    <dbReference type="NCBI Taxonomy" id="39272"/>
    <lineage>
        <taxon>Eukaryota</taxon>
        <taxon>Metazoa</taxon>
        <taxon>Ecdysozoa</taxon>
        <taxon>Arthropoda</taxon>
        <taxon>Hexapoda</taxon>
        <taxon>Collembola</taxon>
        <taxon>Symphypleona</taxon>
        <taxon>Sminthuridae</taxon>
        <taxon>Allacma</taxon>
    </lineage>
</organism>
<sequence>MSPPSSAASELGYSSSPVRPSSWYSSMSSSA</sequence>
<dbReference type="AlphaFoldDB" id="A0A8J2K3X4"/>
<dbReference type="Proteomes" id="UP000708208">
    <property type="component" value="Unassembled WGS sequence"/>
</dbReference>
<proteinExistence type="predicted"/>